<keyword evidence="2" id="KW-0378">Hydrolase</keyword>
<dbReference type="InterPro" id="IPR040921">
    <property type="entry name" value="Peptidase_S66C"/>
</dbReference>
<dbReference type="OrthoDB" id="5186469at2759"/>
<dbReference type="STRING" id="1073090.A0A1L9SDL4"/>
<dbReference type="InterPro" id="IPR040449">
    <property type="entry name" value="Peptidase_S66_N"/>
</dbReference>
<evidence type="ECO:0000313" key="6">
    <source>
        <dbReference type="Proteomes" id="UP000184188"/>
    </source>
</evidence>
<protein>
    <recommendedName>
        <fullName evidence="7">Peptidase S66, LD-carboxypeptidase A</fullName>
    </recommendedName>
</protein>
<name>A0A1L9SDL4_9EURO</name>
<comment type="similarity">
    <text evidence="1">Belongs to the peptidase S66 family.</text>
</comment>
<dbReference type="InterPro" id="IPR027461">
    <property type="entry name" value="Carboxypeptidase_A_C_sf"/>
</dbReference>
<dbReference type="Pfam" id="PF02016">
    <property type="entry name" value="Peptidase_S66"/>
    <property type="match status" value="1"/>
</dbReference>
<dbReference type="EMBL" id="KV878345">
    <property type="protein sequence ID" value="OJJ45271.1"/>
    <property type="molecule type" value="Genomic_DNA"/>
</dbReference>
<dbReference type="AlphaFoldDB" id="A0A1L9SDL4"/>
<evidence type="ECO:0000259" key="3">
    <source>
        <dbReference type="Pfam" id="PF02016"/>
    </source>
</evidence>
<evidence type="ECO:0000259" key="4">
    <source>
        <dbReference type="Pfam" id="PF17676"/>
    </source>
</evidence>
<dbReference type="SUPFAM" id="SSF141986">
    <property type="entry name" value="LD-carboxypeptidase A C-terminal domain-like"/>
    <property type="match status" value="1"/>
</dbReference>
<dbReference type="InterPro" id="IPR003507">
    <property type="entry name" value="S66_fam"/>
</dbReference>
<dbReference type="Gene3D" id="3.50.30.60">
    <property type="entry name" value="LD-carboxypeptidase A C-terminal domain-like"/>
    <property type="match status" value="1"/>
</dbReference>
<keyword evidence="6" id="KW-1185">Reference proteome</keyword>
<dbReference type="GeneID" id="34613500"/>
<accession>A0A1L9SDL4</accession>
<dbReference type="Pfam" id="PF17676">
    <property type="entry name" value="Peptidase_S66C"/>
    <property type="match status" value="1"/>
</dbReference>
<dbReference type="InterPro" id="IPR029062">
    <property type="entry name" value="Class_I_gatase-like"/>
</dbReference>
<dbReference type="GO" id="GO:0016787">
    <property type="term" value="F:hydrolase activity"/>
    <property type="evidence" value="ECO:0007669"/>
    <property type="project" value="UniProtKB-KW"/>
</dbReference>
<feature type="domain" description="LD-carboxypeptidase C-terminal" evidence="4">
    <location>
        <begin position="210"/>
        <end position="338"/>
    </location>
</feature>
<evidence type="ECO:0000256" key="1">
    <source>
        <dbReference type="ARBA" id="ARBA00010233"/>
    </source>
</evidence>
<feature type="domain" description="LD-carboxypeptidase N-terminal" evidence="3">
    <location>
        <begin position="17"/>
        <end position="134"/>
    </location>
</feature>
<sequence>MATATILPPALKKGDTIAFVSPSARLNQVLPTPIERGKTFLESLGFKVKVIYTPVSSRMAESVRVRCEELHEAFRDEAVTAIICTIGGSHANEMLPFLDYSLIQANPKIFVGYSDTTFLHYAIESRTGLRTFYGPSVLTDLSDSPHPIQFTVDHFLHVLGGTGEPVGPVPRSPTFSVEHNDFLLHGELSEQPRQMVESPPWRWVRKGRATGHLYGGTASCVTRLHGTAYSPASWKGKVLFLESSMGDNTQVPYSVDRFRGSLVDLALGGVLGDISGLVIGRGYKYDASMQDELAEAITDVFELIVGRDRNDELPVLMNVDFGHTSPLLTLPMGALVRLDSESDEFTILESGVHIN</sequence>
<dbReference type="InterPro" id="IPR027478">
    <property type="entry name" value="LdcA_N"/>
</dbReference>
<organism evidence="5 6">
    <name type="scientific">Penicilliopsis zonata CBS 506.65</name>
    <dbReference type="NCBI Taxonomy" id="1073090"/>
    <lineage>
        <taxon>Eukaryota</taxon>
        <taxon>Fungi</taxon>
        <taxon>Dikarya</taxon>
        <taxon>Ascomycota</taxon>
        <taxon>Pezizomycotina</taxon>
        <taxon>Eurotiomycetes</taxon>
        <taxon>Eurotiomycetidae</taxon>
        <taxon>Eurotiales</taxon>
        <taxon>Aspergillaceae</taxon>
        <taxon>Penicilliopsis</taxon>
    </lineage>
</organism>
<gene>
    <name evidence="5" type="ORF">ASPZODRAFT_17490</name>
</gene>
<dbReference type="RefSeq" id="XP_022579781.1">
    <property type="nucleotide sequence ID" value="XM_022727036.1"/>
</dbReference>
<evidence type="ECO:0008006" key="7">
    <source>
        <dbReference type="Google" id="ProtNLM"/>
    </source>
</evidence>
<proteinExistence type="inferred from homology"/>
<dbReference type="VEuPathDB" id="FungiDB:ASPZODRAFT_17490"/>
<dbReference type="CDD" id="cd07062">
    <property type="entry name" value="Peptidase_S66_mccF_like"/>
    <property type="match status" value="1"/>
</dbReference>
<evidence type="ECO:0000256" key="2">
    <source>
        <dbReference type="ARBA" id="ARBA00022801"/>
    </source>
</evidence>
<dbReference type="SUPFAM" id="SSF52317">
    <property type="entry name" value="Class I glutamine amidotransferase-like"/>
    <property type="match status" value="1"/>
</dbReference>
<dbReference type="PANTHER" id="PTHR30237:SF4">
    <property type="entry name" value="LD-CARBOXYPEPTIDASE C-TERMINAL DOMAIN-CONTAINING PROTEIN"/>
    <property type="match status" value="1"/>
</dbReference>
<evidence type="ECO:0000313" key="5">
    <source>
        <dbReference type="EMBL" id="OJJ45271.1"/>
    </source>
</evidence>
<dbReference type="Gene3D" id="3.40.50.10740">
    <property type="entry name" value="Class I glutamine amidotransferase-like"/>
    <property type="match status" value="1"/>
</dbReference>
<dbReference type="Proteomes" id="UP000184188">
    <property type="component" value="Unassembled WGS sequence"/>
</dbReference>
<dbReference type="PANTHER" id="PTHR30237">
    <property type="entry name" value="MURAMOYLTETRAPEPTIDE CARBOXYPEPTIDASE"/>
    <property type="match status" value="1"/>
</dbReference>
<dbReference type="PIRSF" id="PIRSF028757">
    <property type="entry name" value="LD-carboxypeptidase"/>
    <property type="match status" value="1"/>
</dbReference>
<reference evidence="6" key="1">
    <citation type="journal article" date="2017" name="Genome Biol.">
        <title>Comparative genomics reveals high biological diversity and specific adaptations in the industrially and medically important fungal genus Aspergillus.</title>
        <authorList>
            <person name="de Vries R.P."/>
            <person name="Riley R."/>
            <person name="Wiebenga A."/>
            <person name="Aguilar-Osorio G."/>
            <person name="Amillis S."/>
            <person name="Uchima C.A."/>
            <person name="Anderluh G."/>
            <person name="Asadollahi M."/>
            <person name="Askin M."/>
            <person name="Barry K."/>
            <person name="Battaglia E."/>
            <person name="Bayram O."/>
            <person name="Benocci T."/>
            <person name="Braus-Stromeyer S.A."/>
            <person name="Caldana C."/>
            <person name="Canovas D."/>
            <person name="Cerqueira G.C."/>
            <person name="Chen F."/>
            <person name="Chen W."/>
            <person name="Choi C."/>
            <person name="Clum A."/>
            <person name="Dos Santos R.A."/>
            <person name="Damasio A.R."/>
            <person name="Diallinas G."/>
            <person name="Emri T."/>
            <person name="Fekete E."/>
            <person name="Flipphi M."/>
            <person name="Freyberg S."/>
            <person name="Gallo A."/>
            <person name="Gournas C."/>
            <person name="Habgood R."/>
            <person name="Hainaut M."/>
            <person name="Harispe M.L."/>
            <person name="Henrissat B."/>
            <person name="Hilden K.S."/>
            <person name="Hope R."/>
            <person name="Hossain A."/>
            <person name="Karabika E."/>
            <person name="Karaffa L."/>
            <person name="Karanyi Z."/>
            <person name="Krasevec N."/>
            <person name="Kuo A."/>
            <person name="Kusch H."/>
            <person name="LaButti K."/>
            <person name="Lagendijk E.L."/>
            <person name="Lapidus A."/>
            <person name="Levasseur A."/>
            <person name="Lindquist E."/>
            <person name="Lipzen A."/>
            <person name="Logrieco A.F."/>
            <person name="MacCabe A."/>
            <person name="Maekelae M.R."/>
            <person name="Malavazi I."/>
            <person name="Melin P."/>
            <person name="Meyer V."/>
            <person name="Mielnichuk N."/>
            <person name="Miskei M."/>
            <person name="Molnar A.P."/>
            <person name="Mule G."/>
            <person name="Ngan C.Y."/>
            <person name="Orejas M."/>
            <person name="Orosz E."/>
            <person name="Ouedraogo J.P."/>
            <person name="Overkamp K.M."/>
            <person name="Park H.-S."/>
            <person name="Perrone G."/>
            <person name="Piumi F."/>
            <person name="Punt P.J."/>
            <person name="Ram A.F."/>
            <person name="Ramon A."/>
            <person name="Rauscher S."/>
            <person name="Record E."/>
            <person name="Riano-Pachon D.M."/>
            <person name="Robert V."/>
            <person name="Roehrig J."/>
            <person name="Ruller R."/>
            <person name="Salamov A."/>
            <person name="Salih N.S."/>
            <person name="Samson R.A."/>
            <person name="Sandor E."/>
            <person name="Sanguinetti M."/>
            <person name="Schuetze T."/>
            <person name="Sepcic K."/>
            <person name="Shelest E."/>
            <person name="Sherlock G."/>
            <person name="Sophianopoulou V."/>
            <person name="Squina F.M."/>
            <person name="Sun H."/>
            <person name="Susca A."/>
            <person name="Todd R.B."/>
            <person name="Tsang A."/>
            <person name="Unkles S.E."/>
            <person name="van de Wiele N."/>
            <person name="van Rossen-Uffink D."/>
            <person name="Oliveira J.V."/>
            <person name="Vesth T.C."/>
            <person name="Visser J."/>
            <person name="Yu J.-H."/>
            <person name="Zhou M."/>
            <person name="Andersen M.R."/>
            <person name="Archer D.B."/>
            <person name="Baker S.E."/>
            <person name="Benoit I."/>
            <person name="Brakhage A.A."/>
            <person name="Braus G.H."/>
            <person name="Fischer R."/>
            <person name="Frisvad J.C."/>
            <person name="Goldman G.H."/>
            <person name="Houbraken J."/>
            <person name="Oakley B."/>
            <person name="Pocsi I."/>
            <person name="Scazzocchio C."/>
            <person name="Seiboth B."/>
            <person name="vanKuyk P.A."/>
            <person name="Wortman J."/>
            <person name="Dyer P.S."/>
            <person name="Grigoriev I.V."/>
        </authorList>
    </citation>
    <scope>NUCLEOTIDE SEQUENCE [LARGE SCALE GENOMIC DNA]</scope>
    <source>
        <strain evidence="6">CBS 506.65</strain>
    </source>
</reference>